<dbReference type="EMBL" id="JAWDIE010000015">
    <property type="protein sequence ID" value="MEJ7138776.1"/>
    <property type="molecule type" value="Genomic_DNA"/>
</dbReference>
<reference evidence="1" key="1">
    <citation type="submission" date="2023-10" db="EMBL/GenBank/DDBJ databases">
        <title>Amphibacter perezi, gen. nov., sp. nov. a novel taxa of the family Comamonadaceae, class Betaproteobacteria isolated from the skin microbiota of Pelophylax perezi from different populations.</title>
        <authorList>
            <person name="Costa S."/>
            <person name="Proenca D.N."/>
            <person name="Lopes I."/>
            <person name="Morais P.V."/>
        </authorList>
    </citation>
    <scope>NUCLEOTIDE SEQUENCE</scope>
    <source>
        <strain evidence="1">SL12-8</strain>
    </source>
</reference>
<comment type="caution">
    <text evidence="1">The sequence shown here is derived from an EMBL/GenBank/DDBJ whole genome shotgun (WGS) entry which is preliminary data.</text>
</comment>
<dbReference type="EC" id="6.1.1.20" evidence="1"/>
<organism evidence="1 2">
    <name type="scientific">Amphibiibacter pelophylacis</name>
    <dbReference type="NCBI Taxonomy" id="1799477"/>
    <lineage>
        <taxon>Bacteria</taxon>
        <taxon>Pseudomonadati</taxon>
        <taxon>Pseudomonadota</taxon>
        <taxon>Betaproteobacteria</taxon>
        <taxon>Burkholderiales</taxon>
        <taxon>Sphaerotilaceae</taxon>
        <taxon>Amphibiibacter</taxon>
    </lineage>
</organism>
<protein>
    <submittedName>
        <fullName evidence="1">Phenylalanine--tRNA ligase subunit beta</fullName>
        <ecNumber evidence="1">6.1.1.20</ecNumber>
    </submittedName>
</protein>
<proteinExistence type="predicted"/>
<name>A0ACC6P3I6_9BURK</name>
<keyword evidence="2" id="KW-1185">Reference proteome</keyword>
<keyword evidence="1" id="KW-0436">Ligase</keyword>
<dbReference type="Proteomes" id="UP001364695">
    <property type="component" value="Unassembled WGS sequence"/>
</dbReference>
<gene>
    <name evidence="1" type="primary">pheT</name>
    <name evidence="1" type="ORF">RV045_10120</name>
</gene>
<accession>A0ACC6P3I6</accession>
<sequence length="849" mass="90903">MQFPVSWLREFCNPDLTDAQLAHALTMAGLEVEDARPAAPPFSGIVVGHLVQVRQHPDADRLRVCLVDAGPDHRLPPSDENPEGLLQIVCGAPNAREGLWAPLAVVGAELPPSGDDGKPLKISKGKLRGVVSHGMLCSARELGISEESSGLLELDPAGLTPGQSVRQALNLDDTLLELKLTPNLGHAFSVYGVARELSAITGAPLHSWAVEPVPAQIADTLPVDIQATDLCGRFSSRLMRGIRPGVATPQWMKDRLVRCGQRPVSLLVDISNYVMFETGQPTHIFDAAKVPQATTRGLTVRWAHEGETLELLNGQTLTLTPRLGIIAAQDGPESLAGIMGGEATSVSDGTCDIVIEAAFWWPDAVAGKARALGFSTEAAHRYERGVSPAQTVAAIERITSLVQQLCGGQAGPVSDVYPEPIAARPVRLRVARARRIIGLPVTAAQCQDVLQRLGFEHSREGTGDDTVFSVTPPPHRFDIRIEEDLIEEVIRLIGYDTLTPQPVRGTLQARIAPENRRPAQAVRQRMAQLGYQETISFSFVEARLEHGPHGNADPIQVLNPIAAPLAVMRSSLIGSLVQVLQRNQARRASQVRVFEWGRVFRRDASVQDSLTSVSGVNQPLRLGGLAWGSALPLQWHAKDRAADFYDAKADIEALMAPLALRWTPPEAGAAHPALHPGRSAWIDVLLPGPDGGAADSDAADSGAAIWQRLGALGELHPQWTQELDVSGHPIVFELDAALVQHSQVAQSHGVARQQGAVRDLALQVPAGVSHAALRDALVGGADSLVVDAVLFDIYRPASADGAPAAQTLSLAWRLHLLDPEATLTDERMDAAIAACLQRAASLGVHLRGQ</sequence>
<evidence type="ECO:0000313" key="1">
    <source>
        <dbReference type="EMBL" id="MEJ7138776.1"/>
    </source>
</evidence>
<evidence type="ECO:0000313" key="2">
    <source>
        <dbReference type="Proteomes" id="UP001364695"/>
    </source>
</evidence>